<feature type="non-terminal residue" evidence="1">
    <location>
        <position position="322"/>
    </location>
</feature>
<name>X1GAE9_9ZZZZ</name>
<dbReference type="AlphaFoldDB" id="X1GAE9"/>
<evidence type="ECO:0000313" key="1">
    <source>
        <dbReference type="EMBL" id="GAH41810.1"/>
    </source>
</evidence>
<dbReference type="SUPFAM" id="SSF63825">
    <property type="entry name" value="YWTD domain"/>
    <property type="match status" value="2"/>
</dbReference>
<sequence>TSDHIGYMTYSLNDAYNNDGNIGWIGTTGYDFDAWRTVDIIAKNVSETQLSSNVYTLVTGENSPNFISFDGSNIWLSLYVSPGKIVKMDPADPTNYITFNLSTGDNQPTSICSGGGYIWSGLYTAAPHRIMKMFPNNGTYSTYSLGTSNPGRITFANGSLWVCHDQLTTILTKMDPSDGSYTQYTITGHHDCSGIVSDGEWLWMTGNNPPHGLLAKFHMGNNSYTVYGLTNSNAVSIWFDGSYLWIPTWQTPSTLVRYIRENNTYSTFVTFPLGFNNAYHITSDNSTRIWVPFSVSPGRIARVFTTNQTIHTEIYSAGENNA</sequence>
<comment type="caution">
    <text evidence="1">The sequence shown here is derived from an EMBL/GenBank/DDBJ whole genome shotgun (WGS) entry which is preliminary data.</text>
</comment>
<protein>
    <submittedName>
        <fullName evidence="1">Uncharacterized protein</fullName>
    </submittedName>
</protein>
<reference evidence="1" key="1">
    <citation type="journal article" date="2014" name="Front. Microbiol.">
        <title>High frequency of phylogenetically diverse reductive dehalogenase-homologous genes in deep subseafloor sedimentary metagenomes.</title>
        <authorList>
            <person name="Kawai M."/>
            <person name="Futagami T."/>
            <person name="Toyoda A."/>
            <person name="Takaki Y."/>
            <person name="Nishi S."/>
            <person name="Hori S."/>
            <person name="Arai W."/>
            <person name="Tsubouchi T."/>
            <person name="Morono Y."/>
            <person name="Uchiyama I."/>
            <person name="Ito T."/>
            <person name="Fujiyama A."/>
            <person name="Inagaki F."/>
            <person name="Takami H."/>
        </authorList>
    </citation>
    <scope>NUCLEOTIDE SEQUENCE</scope>
    <source>
        <strain evidence="1">Expedition CK06-06</strain>
    </source>
</reference>
<gene>
    <name evidence="1" type="ORF">S03H2_18853</name>
</gene>
<proteinExistence type="predicted"/>
<accession>X1GAE9</accession>
<feature type="non-terminal residue" evidence="1">
    <location>
        <position position="1"/>
    </location>
</feature>
<dbReference type="EMBL" id="BARU01009803">
    <property type="protein sequence ID" value="GAH41810.1"/>
    <property type="molecule type" value="Genomic_DNA"/>
</dbReference>
<organism evidence="1">
    <name type="scientific">marine sediment metagenome</name>
    <dbReference type="NCBI Taxonomy" id="412755"/>
    <lineage>
        <taxon>unclassified sequences</taxon>
        <taxon>metagenomes</taxon>
        <taxon>ecological metagenomes</taxon>
    </lineage>
</organism>